<dbReference type="PROSITE" id="PS00107">
    <property type="entry name" value="PROTEIN_KINASE_ATP"/>
    <property type="match status" value="1"/>
</dbReference>
<evidence type="ECO:0000256" key="10">
    <source>
        <dbReference type="SAM" id="MobiDB-lite"/>
    </source>
</evidence>
<feature type="compositionally biased region" description="Polar residues" evidence="10">
    <location>
        <begin position="1"/>
        <end position="15"/>
    </location>
</feature>
<dbReference type="Proteomes" id="UP000186303">
    <property type="component" value="Chromosome 1"/>
</dbReference>
<dbReference type="PROSITE" id="PS00108">
    <property type="entry name" value="PROTEIN_KINASE_ST"/>
    <property type="match status" value="1"/>
</dbReference>
<evidence type="ECO:0000313" key="11">
    <source>
        <dbReference type="EMBL" id="SHO75857.1"/>
    </source>
</evidence>
<evidence type="ECO:0000256" key="9">
    <source>
        <dbReference type="RuleBase" id="RU000304"/>
    </source>
</evidence>
<feature type="region of interest" description="Disordered" evidence="10">
    <location>
        <begin position="441"/>
        <end position="476"/>
    </location>
</feature>
<dbReference type="InterPro" id="IPR000719">
    <property type="entry name" value="Prot_kinase_dom"/>
</dbReference>
<dbReference type="OMA" id="WANNARK"/>
<feature type="binding site" evidence="7">
    <location>
        <position position="78"/>
    </location>
    <ligand>
        <name>ATP</name>
        <dbReference type="ChEBI" id="CHEBI:30616"/>
    </ligand>
</feature>
<keyword evidence="2" id="KW-0808">Transferase</keyword>
<feature type="active site" description="Proton acceptor" evidence="6">
    <location>
        <position position="195"/>
    </location>
</feature>
<evidence type="ECO:0000256" key="8">
    <source>
        <dbReference type="PIRSR" id="PIRSR630616-3"/>
    </source>
</evidence>
<dbReference type="PROSITE" id="PS50011">
    <property type="entry name" value="PROTEIN_KINASE_DOM"/>
    <property type="match status" value="1"/>
</dbReference>
<dbReference type="GO" id="GO:0004674">
    <property type="term" value="F:protein serine/threonine kinase activity"/>
    <property type="evidence" value="ECO:0007669"/>
    <property type="project" value="UniProtKB-KW"/>
</dbReference>
<organism evidence="11 12">
    <name type="scientific">Malassezia sympodialis (strain ATCC 42132)</name>
    <name type="common">Atopic eczema-associated yeast</name>
    <dbReference type="NCBI Taxonomy" id="1230383"/>
    <lineage>
        <taxon>Eukaryota</taxon>
        <taxon>Fungi</taxon>
        <taxon>Dikarya</taxon>
        <taxon>Basidiomycota</taxon>
        <taxon>Ustilaginomycotina</taxon>
        <taxon>Malasseziomycetes</taxon>
        <taxon>Malasseziales</taxon>
        <taxon>Malasseziaceae</taxon>
        <taxon>Malassezia</taxon>
    </lineage>
</organism>
<dbReference type="RefSeq" id="XP_018739647.1">
    <property type="nucleotide sequence ID" value="XM_018886144.1"/>
</dbReference>
<evidence type="ECO:0000256" key="1">
    <source>
        <dbReference type="ARBA" id="ARBA00022527"/>
    </source>
</evidence>
<dbReference type="SMART" id="SM00220">
    <property type="entry name" value="S_TKc"/>
    <property type="match status" value="1"/>
</dbReference>
<sequence>MSLDSNSTVTEWESSNDSEHRHASMNTVRESLHAMSVQLKDGSRKINQYHLLKEIGKGSFAIVHLGETNDEQRFYAIKEFDKRRMRRQRLMELRKHLQTLSKLNDENDPLSLVRAEVAIMKKLHHPNILRIYEALDDPNTDHLYLVFEYCHGGVVYSVKPGQKSVPLSEEQARHYFRQIMCGVAYLHSLGIAHRDIKPDNILLTHAKGECKIADFGVSEIFVKPGNDMVSDMAGTPAFMSPQLCRAGNAFSHGYTDDVWACGVTLYCFLMGHMPFDKSAILDLYASIVNDEPVFGTHLSAESVDLLQKMFIKDASKRITADAILQHPWITKNGTDPVPSFSDPGAPLDSITDEDVQSAVCRIGSMFTVAHAVSKFKRASSRTSSTSNSCDSGNENSSISNNSEASHAKAWVPGGSPSPAMSPSEQDNSALAPTIFDQQVTLSPSSTMEQPPLLESPKGAQHTAPQPILTSSPKEDVVVCASPTSTTIDV</sequence>
<evidence type="ECO:0000256" key="3">
    <source>
        <dbReference type="ARBA" id="ARBA00022741"/>
    </source>
</evidence>
<evidence type="ECO:0000313" key="12">
    <source>
        <dbReference type="Proteomes" id="UP000186303"/>
    </source>
</evidence>
<accession>M5EL27</accession>
<dbReference type="HOGENOM" id="CLU_000288_165_1_1"/>
<evidence type="ECO:0000256" key="7">
    <source>
        <dbReference type="PIRSR" id="PIRSR630616-2"/>
    </source>
</evidence>
<evidence type="ECO:0000256" key="6">
    <source>
        <dbReference type="PIRSR" id="PIRSR630616-1"/>
    </source>
</evidence>
<dbReference type="VEuPathDB" id="FungiDB:MSYG_0190"/>
<dbReference type="InterPro" id="IPR030616">
    <property type="entry name" value="Aur-like"/>
</dbReference>
<feature type="compositionally biased region" description="Low complexity" evidence="10">
    <location>
        <begin position="412"/>
        <end position="423"/>
    </location>
</feature>
<dbReference type="CDD" id="cd14008">
    <property type="entry name" value="STKc_LKB1_CaMKK"/>
    <property type="match status" value="1"/>
</dbReference>
<dbReference type="InterPro" id="IPR011009">
    <property type="entry name" value="Kinase-like_dom_sf"/>
</dbReference>
<dbReference type="EMBL" id="LT671821">
    <property type="protein sequence ID" value="SHO75857.1"/>
    <property type="molecule type" value="Genomic_DNA"/>
</dbReference>
<dbReference type="AlphaFoldDB" id="M5EL27"/>
<keyword evidence="4 11" id="KW-0418">Kinase</keyword>
<gene>
    <name evidence="11" type="ORF">MSYG_0190</name>
</gene>
<keyword evidence="12" id="KW-1185">Reference proteome</keyword>
<keyword evidence="3 7" id="KW-0547">Nucleotide-binding</keyword>
<name>M5EL27_MALS4</name>
<evidence type="ECO:0000256" key="2">
    <source>
        <dbReference type="ARBA" id="ARBA00022679"/>
    </source>
</evidence>
<dbReference type="Gene3D" id="1.10.510.10">
    <property type="entry name" value="Transferase(Phosphotransferase) domain 1"/>
    <property type="match status" value="1"/>
</dbReference>
<evidence type="ECO:0000256" key="5">
    <source>
        <dbReference type="ARBA" id="ARBA00022840"/>
    </source>
</evidence>
<feature type="compositionally biased region" description="Low complexity" evidence="10">
    <location>
        <begin position="380"/>
        <end position="404"/>
    </location>
</feature>
<dbReference type="Pfam" id="PF00069">
    <property type="entry name" value="Pkinase"/>
    <property type="match status" value="1"/>
</dbReference>
<feature type="region of interest" description="Disordered" evidence="10">
    <location>
        <begin position="1"/>
        <end position="23"/>
    </location>
</feature>
<keyword evidence="5 7" id="KW-0067">ATP-binding</keyword>
<dbReference type="InterPro" id="IPR017441">
    <property type="entry name" value="Protein_kinase_ATP_BS"/>
</dbReference>
<dbReference type="OrthoDB" id="68483at2759"/>
<feature type="cross-link" description="Glycyl lysine isopeptide (Lys-Gly) (interchain with G-Cter in SUMO2)" evidence="8">
    <location>
        <position position="197"/>
    </location>
</feature>
<dbReference type="InterPro" id="IPR008271">
    <property type="entry name" value="Ser/Thr_kinase_AS"/>
</dbReference>
<protein>
    <submittedName>
        <fullName evidence="11">Similar to S.cerevisiae protein HSL1 (Nim1p-related protein kinase)</fullName>
    </submittedName>
</protein>
<dbReference type="PANTHER" id="PTHR24350">
    <property type="entry name" value="SERINE/THREONINE-PROTEIN KINASE IAL-RELATED"/>
    <property type="match status" value="1"/>
</dbReference>
<reference evidence="12" key="1">
    <citation type="journal article" date="2017" name="Nucleic Acids Res.">
        <title>Proteogenomics produces comprehensive and highly accurate protein-coding gene annotation in a complete genome assembly of Malassezia sympodialis.</title>
        <authorList>
            <person name="Zhu Y."/>
            <person name="Engstroem P.G."/>
            <person name="Tellgren-Roth C."/>
            <person name="Baudo C.D."/>
            <person name="Kennell J.C."/>
            <person name="Sun S."/>
            <person name="Billmyre R.B."/>
            <person name="Schroeder M.S."/>
            <person name="Andersson A."/>
            <person name="Holm T."/>
            <person name="Sigurgeirsson B."/>
            <person name="Wu G."/>
            <person name="Sankaranarayanan S.R."/>
            <person name="Siddharthan R."/>
            <person name="Sanyal K."/>
            <person name="Lundeberg J."/>
            <person name="Nystedt B."/>
            <person name="Boekhout T."/>
            <person name="Dawson T.L. Jr."/>
            <person name="Heitman J."/>
            <person name="Scheynius A."/>
            <person name="Lehtioe J."/>
        </authorList>
    </citation>
    <scope>NUCLEOTIDE SEQUENCE [LARGE SCALE GENOMIC DNA]</scope>
    <source>
        <strain evidence="12">ATCC 42132</strain>
    </source>
</reference>
<dbReference type="KEGG" id="msym:MSY001_1040"/>
<dbReference type="FunFam" id="1.10.510.10:FF:000571">
    <property type="entry name" value="Maternal embryonic leucine zipper kinase"/>
    <property type="match status" value="1"/>
</dbReference>
<keyword evidence="1 9" id="KW-0723">Serine/threonine-protein kinase</keyword>
<feature type="region of interest" description="Disordered" evidence="10">
    <location>
        <begin position="377"/>
        <end position="427"/>
    </location>
</feature>
<dbReference type="SUPFAM" id="SSF56112">
    <property type="entry name" value="Protein kinase-like (PK-like)"/>
    <property type="match status" value="1"/>
</dbReference>
<dbReference type="GO" id="GO:0005524">
    <property type="term" value="F:ATP binding"/>
    <property type="evidence" value="ECO:0007669"/>
    <property type="project" value="UniProtKB-UniRule"/>
</dbReference>
<comment type="similarity">
    <text evidence="9">Belongs to the protein kinase superfamily.</text>
</comment>
<dbReference type="STRING" id="1230383.M5EL27"/>
<evidence type="ECO:0000256" key="4">
    <source>
        <dbReference type="ARBA" id="ARBA00022777"/>
    </source>
</evidence>
<proteinExistence type="inferred from homology"/>
<feature type="binding site" evidence="7">
    <location>
        <position position="214"/>
    </location>
    <ligand>
        <name>ATP</name>
        <dbReference type="ChEBI" id="CHEBI:30616"/>
    </ligand>
</feature>